<keyword evidence="3 8" id="KW-0375">Hydrogen ion transport</keyword>
<keyword evidence="8" id="KW-1003">Cell membrane</keyword>
<dbReference type="GO" id="GO:0045259">
    <property type="term" value="C:proton-transporting ATP synthase complex"/>
    <property type="evidence" value="ECO:0007669"/>
    <property type="project" value="UniProtKB-KW"/>
</dbReference>
<keyword evidence="2 8" id="KW-0813">Transport</keyword>
<evidence type="ECO:0000256" key="8">
    <source>
        <dbReference type="HAMAP-Rule" id="MF_01416"/>
    </source>
</evidence>
<dbReference type="NCBIfam" id="NF004402">
    <property type="entry name" value="PRK05758.2-2"/>
    <property type="match status" value="1"/>
</dbReference>
<protein>
    <recommendedName>
        <fullName evidence="8">ATP synthase subunit delta</fullName>
    </recommendedName>
    <alternativeName>
        <fullName evidence="8">ATP synthase F(1) sector subunit delta</fullName>
    </alternativeName>
    <alternativeName>
        <fullName evidence="8">F-type ATPase subunit delta</fullName>
        <shortName evidence="8">F-ATPase subunit delta</shortName>
    </alternativeName>
</protein>
<evidence type="ECO:0000256" key="6">
    <source>
        <dbReference type="ARBA" id="ARBA00023196"/>
    </source>
</evidence>
<evidence type="ECO:0000256" key="5">
    <source>
        <dbReference type="ARBA" id="ARBA00023136"/>
    </source>
</evidence>
<evidence type="ECO:0000256" key="3">
    <source>
        <dbReference type="ARBA" id="ARBA00022781"/>
    </source>
</evidence>
<keyword evidence="4 8" id="KW-0406">Ion transport</keyword>
<proteinExistence type="inferred from homology"/>
<comment type="caution">
    <text evidence="9">The sequence shown here is derived from an EMBL/GenBank/DDBJ whole genome shotgun (WGS) entry which is preliminary data.</text>
</comment>
<dbReference type="PANTHER" id="PTHR11910">
    <property type="entry name" value="ATP SYNTHASE DELTA CHAIN"/>
    <property type="match status" value="1"/>
</dbReference>
<gene>
    <name evidence="8" type="primary">atpH</name>
    <name evidence="9" type="ORF">DES49_0153</name>
</gene>
<dbReference type="RefSeq" id="WP_133734483.1">
    <property type="nucleotide sequence ID" value="NZ_SOAX01000001.1"/>
</dbReference>
<evidence type="ECO:0000256" key="4">
    <source>
        <dbReference type="ARBA" id="ARBA00023065"/>
    </source>
</evidence>
<comment type="function">
    <text evidence="8">This protein is part of the stalk that links CF(0) to CF(1). It either transmits conformational changes from CF(0) to CF(1) or is implicated in proton conduction.</text>
</comment>
<dbReference type="NCBIfam" id="TIGR01145">
    <property type="entry name" value="ATP_synt_delta"/>
    <property type="match status" value="1"/>
</dbReference>
<comment type="similarity">
    <text evidence="8">Belongs to the ATPase delta chain family.</text>
</comment>
<organism evidence="9 10">
    <name type="scientific">Halospina denitrificans</name>
    <dbReference type="NCBI Taxonomy" id="332522"/>
    <lineage>
        <taxon>Bacteria</taxon>
        <taxon>Pseudomonadati</taxon>
        <taxon>Pseudomonadota</taxon>
        <taxon>Gammaproteobacteria</taxon>
        <taxon>Halospina</taxon>
    </lineage>
</organism>
<evidence type="ECO:0000313" key="9">
    <source>
        <dbReference type="EMBL" id="TDT44054.1"/>
    </source>
</evidence>
<evidence type="ECO:0000256" key="1">
    <source>
        <dbReference type="ARBA" id="ARBA00004370"/>
    </source>
</evidence>
<comment type="function">
    <text evidence="8">F(1)F(0) ATP synthase produces ATP from ADP in the presence of a proton or sodium gradient. F-type ATPases consist of two structural domains, F(1) containing the extramembraneous catalytic core and F(0) containing the membrane proton channel, linked together by a central stalk and a peripheral stalk. During catalysis, ATP synthesis in the catalytic domain of F(1) is coupled via a rotary mechanism of the central stalk subunits to proton translocation.</text>
</comment>
<dbReference type="EMBL" id="SOAX01000001">
    <property type="protein sequence ID" value="TDT44054.1"/>
    <property type="molecule type" value="Genomic_DNA"/>
</dbReference>
<keyword evidence="5 8" id="KW-0472">Membrane</keyword>
<dbReference type="SUPFAM" id="SSF47928">
    <property type="entry name" value="N-terminal domain of the delta subunit of the F1F0-ATP synthase"/>
    <property type="match status" value="1"/>
</dbReference>
<keyword evidence="7 8" id="KW-0066">ATP synthesis</keyword>
<dbReference type="PRINTS" id="PR00125">
    <property type="entry name" value="ATPASEDELTA"/>
</dbReference>
<name>A0A4R7K139_9GAMM</name>
<accession>A0A4R7K139</accession>
<dbReference type="HAMAP" id="MF_01416">
    <property type="entry name" value="ATP_synth_delta_bact"/>
    <property type="match status" value="1"/>
</dbReference>
<dbReference type="InterPro" id="IPR026015">
    <property type="entry name" value="ATP_synth_OSCP/delta_N_sf"/>
</dbReference>
<dbReference type="Gene3D" id="1.10.520.20">
    <property type="entry name" value="N-terminal domain of the delta subunit of the F1F0-ATP synthase"/>
    <property type="match status" value="1"/>
</dbReference>
<comment type="subcellular location">
    <subcellularLocation>
        <location evidence="8">Cell membrane</location>
        <topology evidence="8">Peripheral membrane protein</topology>
    </subcellularLocation>
    <subcellularLocation>
        <location evidence="1">Membrane</location>
    </subcellularLocation>
</comment>
<dbReference type="AlphaFoldDB" id="A0A4R7K139"/>
<dbReference type="GO" id="GO:0005886">
    <property type="term" value="C:plasma membrane"/>
    <property type="evidence" value="ECO:0007669"/>
    <property type="project" value="UniProtKB-SubCell"/>
</dbReference>
<dbReference type="InterPro" id="IPR000711">
    <property type="entry name" value="ATPase_OSCP/dsu"/>
</dbReference>
<evidence type="ECO:0000256" key="2">
    <source>
        <dbReference type="ARBA" id="ARBA00022448"/>
    </source>
</evidence>
<dbReference type="GO" id="GO:0046933">
    <property type="term" value="F:proton-transporting ATP synthase activity, rotational mechanism"/>
    <property type="evidence" value="ECO:0007669"/>
    <property type="project" value="UniProtKB-UniRule"/>
</dbReference>
<keyword evidence="6 8" id="KW-0139">CF(1)</keyword>
<sequence>MAESTSLARPYARAAFESARDSNQLDAWSESLNLLSVVTQDADMVAALNHPGLSAQQKIDLITEVCEGKLPEAVQNFVRIMAENRRLALFPAIAELFAGYRHDHERVVDVTVTTAYELTDDQKEKLTQALTRKLDRKVLLDVQSDRSIIGGVVIQAGDTVIDASLRGRLGKLATAMGA</sequence>
<reference evidence="9 10" key="1">
    <citation type="submission" date="2019-03" db="EMBL/GenBank/DDBJ databases">
        <title>Genomic Encyclopedia of Type Strains, Phase IV (KMG-IV): sequencing the most valuable type-strain genomes for metagenomic binning, comparative biology and taxonomic classification.</title>
        <authorList>
            <person name="Goeker M."/>
        </authorList>
    </citation>
    <scope>NUCLEOTIDE SEQUENCE [LARGE SCALE GENOMIC DNA]</scope>
    <source>
        <strain evidence="9 10">DSM 15505</strain>
    </source>
</reference>
<evidence type="ECO:0000256" key="7">
    <source>
        <dbReference type="ARBA" id="ARBA00023310"/>
    </source>
</evidence>
<dbReference type="OrthoDB" id="9816221at2"/>
<evidence type="ECO:0000313" key="10">
    <source>
        <dbReference type="Proteomes" id="UP000295830"/>
    </source>
</evidence>
<dbReference type="Proteomes" id="UP000295830">
    <property type="component" value="Unassembled WGS sequence"/>
</dbReference>
<keyword evidence="10" id="KW-1185">Reference proteome</keyword>
<dbReference type="Pfam" id="PF00213">
    <property type="entry name" value="OSCP"/>
    <property type="match status" value="1"/>
</dbReference>